<dbReference type="Gene3D" id="3.90.430.10">
    <property type="entry name" value="Copper fist DNA-binding domain"/>
    <property type="match status" value="1"/>
</dbReference>
<dbReference type="EMBL" id="KQ964254">
    <property type="protein sequence ID" value="KXJ89701.1"/>
    <property type="molecule type" value="Genomic_DNA"/>
</dbReference>
<feature type="compositionally biased region" description="Polar residues" evidence="8">
    <location>
        <begin position="183"/>
        <end position="201"/>
    </location>
</feature>
<evidence type="ECO:0000256" key="7">
    <source>
        <dbReference type="ARBA" id="ARBA00023242"/>
    </source>
</evidence>
<organism evidence="10 11">
    <name type="scientific">Microdochium bolleyi</name>
    <dbReference type="NCBI Taxonomy" id="196109"/>
    <lineage>
        <taxon>Eukaryota</taxon>
        <taxon>Fungi</taxon>
        <taxon>Dikarya</taxon>
        <taxon>Ascomycota</taxon>
        <taxon>Pezizomycotina</taxon>
        <taxon>Sordariomycetes</taxon>
        <taxon>Xylariomycetidae</taxon>
        <taxon>Xylariales</taxon>
        <taxon>Microdochiaceae</taxon>
        <taxon>Microdochium</taxon>
    </lineage>
</organism>
<dbReference type="FunFam" id="3.90.430.10:FF:000001">
    <property type="entry name" value="Copper fist DNA-binding protein"/>
    <property type="match status" value="1"/>
</dbReference>
<dbReference type="PROSITE" id="PS50073">
    <property type="entry name" value="COPPER_FIST_2"/>
    <property type="match status" value="1"/>
</dbReference>
<dbReference type="InterPro" id="IPR051763">
    <property type="entry name" value="Copper_Homeo_Regul"/>
</dbReference>
<keyword evidence="7" id="KW-0539">Nucleus</keyword>
<keyword evidence="5" id="KW-0805">Transcription regulation</keyword>
<evidence type="ECO:0000256" key="4">
    <source>
        <dbReference type="ARBA" id="ARBA00023008"/>
    </source>
</evidence>
<keyword evidence="6" id="KW-0804">Transcription</keyword>
<dbReference type="PANTHER" id="PTHR28088:SF5">
    <property type="entry name" value="TRANSCRIPTIONAL ACTIVATOR HAA1-RELATED"/>
    <property type="match status" value="1"/>
</dbReference>
<comment type="subcellular location">
    <subcellularLocation>
        <location evidence="1">Nucleus</location>
    </subcellularLocation>
</comment>
<sequence length="421" mass="45726">MLIDGEKWACEACVRGHRVSNCQHSDRPLQHINKKGRPVSQCQHCRSMRKSRSSHVKCDCGEKTHKCIHLQQMVDGHKESCCCNHGGRCTCCHKKDTVLDTVPESESDQEEAIATKCKPISRRRRTNTAHSEPVLSFDENGHHKPTHKHIKASQQHGPYTLNRVSSMHSTSSSGSLGTRSLDNLHSSKGNGRSRTAASTPPSDVESELASPGATLQQLNGQLPPLDLSNISYPKYPSSQYPDYAPFVDLFGGVSDGEQPIFSAGLSAASVDWTQYDGLEMNEGYVPSSFDQAESFPGFDLPDSAEPTLASNSGDVSETEDFLPSFGTSAMDSFRNSAAGSFLDLSQSQASMLSAEDLSNLEYDDFKGTAAVSKLMAAAAPMDDSNPEFAAMEDDGYWSMNNFNDGITQSPDPVASGLWDTL</sequence>
<evidence type="ECO:0000256" key="2">
    <source>
        <dbReference type="ARBA" id="ARBA00022723"/>
    </source>
</evidence>
<feature type="domain" description="Copper-fist" evidence="9">
    <location>
        <begin position="1"/>
        <end position="39"/>
    </location>
</feature>
<dbReference type="Proteomes" id="UP000070501">
    <property type="component" value="Unassembled WGS sequence"/>
</dbReference>
<accession>A0A136IXT7</accession>
<dbReference type="Pfam" id="PF00649">
    <property type="entry name" value="Copper-fist"/>
    <property type="match status" value="1"/>
</dbReference>
<proteinExistence type="predicted"/>
<keyword evidence="11" id="KW-1185">Reference proteome</keyword>
<dbReference type="SUPFAM" id="SSF57879">
    <property type="entry name" value="Zinc domain conserved in yeast copper-regulated transcription factors"/>
    <property type="match status" value="1"/>
</dbReference>
<evidence type="ECO:0000256" key="3">
    <source>
        <dbReference type="ARBA" id="ARBA00022833"/>
    </source>
</evidence>
<keyword evidence="2" id="KW-0479">Metal-binding</keyword>
<dbReference type="GO" id="GO:0005634">
    <property type="term" value="C:nucleus"/>
    <property type="evidence" value="ECO:0007669"/>
    <property type="project" value="UniProtKB-SubCell"/>
</dbReference>
<reference evidence="11" key="1">
    <citation type="submission" date="2016-02" db="EMBL/GenBank/DDBJ databases">
        <title>Draft genome sequence of Microdochium bolleyi, a fungal endophyte of beachgrass.</title>
        <authorList>
            <consortium name="DOE Joint Genome Institute"/>
            <person name="David A.S."/>
            <person name="May G."/>
            <person name="Haridas S."/>
            <person name="Lim J."/>
            <person name="Wang M."/>
            <person name="Labutti K."/>
            <person name="Lipzen A."/>
            <person name="Barry K."/>
            <person name="Grigoriev I.V."/>
        </authorList>
    </citation>
    <scope>NUCLEOTIDE SEQUENCE [LARGE SCALE GENOMIC DNA]</scope>
    <source>
        <strain evidence="11">J235TASD1</strain>
    </source>
</reference>
<dbReference type="PANTHER" id="PTHR28088">
    <property type="entry name" value="TRANSCRIPTIONAL ACTIVATOR HAA1-RELATED"/>
    <property type="match status" value="1"/>
</dbReference>
<dbReference type="OrthoDB" id="5600085at2759"/>
<dbReference type="PRINTS" id="PR00617">
    <property type="entry name" value="COPPERFIST"/>
</dbReference>
<protein>
    <recommendedName>
        <fullName evidence="9">Copper-fist domain-containing protein</fullName>
    </recommendedName>
</protein>
<dbReference type="GO" id="GO:0045944">
    <property type="term" value="P:positive regulation of transcription by RNA polymerase II"/>
    <property type="evidence" value="ECO:0007669"/>
    <property type="project" value="TreeGrafter"/>
</dbReference>
<dbReference type="InParanoid" id="A0A136IXT7"/>
<dbReference type="SMART" id="SM01090">
    <property type="entry name" value="Copper-fist"/>
    <property type="match status" value="1"/>
</dbReference>
<dbReference type="GO" id="GO:0006878">
    <property type="term" value="P:intracellular copper ion homeostasis"/>
    <property type="evidence" value="ECO:0007669"/>
    <property type="project" value="TreeGrafter"/>
</dbReference>
<feature type="compositionally biased region" description="Low complexity" evidence="8">
    <location>
        <begin position="165"/>
        <end position="181"/>
    </location>
</feature>
<evidence type="ECO:0000259" key="9">
    <source>
        <dbReference type="PROSITE" id="PS50073"/>
    </source>
</evidence>
<dbReference type="GO" id="GO:0006879">
    <property type="term" value="P:intracellular iron ion homeostasis"/>
    <property type="evidence" value="ECO:0007669"/>
    <property type="project" value="TreeGrafter"/>
</dbReference>
<dbReference type="GO" id="GO:0000981">
    <property type="term" value="F:DNA-binding transcription factor activity, RNA polymerase II-specific"/>
    <property type="evidence" value="ECO:0007669"/>
    <property type="project" value="TreeGrafter"/>
</dbReference>
<dbReference type="InterPro" id="IPR001083">
    <property type="entry name" value="Cu_fist_DNA-bd_dom"/>
</dbReference>
<gene>
    <name evidence="10" type="ORF">Micbo1qcDRAFT_10217</name>
</gene>
<keyword evidence="3" id="KW-0862">Zinc</keyword>
<evidence type="ECO:0000256" key="8">
    <source>
        <dbReference type="SAM" id="MobiDB-lite"/>
    </source>
</evidence>
<name>A0A136IXT7_9PEZI</name>
<dbReference type="GO" id="GO:0005507">
    <property type="term" value="F:copper ion binding"/>
    <property type="evidence" value="ECO:0007669"/>
    <property type="project" value="InterPro"/>
</dbReference>
<dbReference type="InterPro" id="IPR036395">
    <property type="entry name" value="Cu_fist_DNA-bd_dom_sf"/>
</dbReference>
<keyword evidence="4" id="KW-0186">Copper</keyword>
<evidence type="ECO:0000256" key="6">
    <source>
        <dbReference type="ARBA" id="ARBA00023163"/>
    </source>
</evidence>
<dbReference type="GO" id="GO:0000978">
    <property type="term" value="F:RNA polymerase II cis-regulatory region sequence-specific DNA binding"/>
    <property type="evidence" value="ECO:0007669"/>
    <property type="project" value="TreeGrafter"/>
</dbReference>
<feature type="region of interest" description="Disordered" evidence="8">
    <location>
        <begin position="103"/>
        <end position="211"/>
    </location>
</feature>
<evidence type="ECO:0000256" key="5">
    <source>
        <dbReference type="ARBA" id="ARBA00023015"/>
    </source>
</evidence>
<evidence type="ECO:0000256" key="1">
    <source>
        <dbReference type="ARBA" id="ARBA00004123"/>
    </source>
</evidence>
<evidence type="ECO:0000313" key="10">
    <source>
        <dbReference type="EMBL" id="KXJ89701.1"/>
    </source>
</evidence>
<evidence type="ECO:0000313" key="11">
    <source>
        <dbReference type="Proteomes" id="UP000070501"/>
    </source>
</evidence>
<dbReference type="STRING" id="196109.A0A136IXT7"/>
<dbReference type="SMART" id="SM00412">
    <property type="entry name" value="Cu_FIST"/>
    <property type="match status" value="1"/>
</dbReference>
<dbReference type="AlphaFoldDB" id="A0A136IXT7"/>